<dbReference type="EMBL" id="JBDJAW010000004">
    <property type="protein sequence ID" value="MEN3535031.1"/>
    <property type="molecule type" value="Genomic_DNA"/>
</dbReference>
<dbReference type="InterPro" id="IPR011990">
    <property type="entry name" value="TPR-like_helical_dom_sf"/>
</dbReference>
<evidence type="ECO:0000313" key="1">
    <source>
        <dbReference type="EMBL" id="MEN3535031.1"/>
    </source>
</evidence>
<dbReference type="SUPFAM" id="SSF48452">
    <property type="entry name" value="TPR-like"/>
    <property type="match status" value="1"/>
</dbReference>
<proteinExistence type="predicted"/>
<reference evidence="1 2" key="1">
    <citation type="submission" date="2024-05" db="EMBL/GenBank/DDBJ databases">
        <title>Microbispora sp.ZYX-F-249.</title>
        <authorList>
            <person name="Xie H."/>
        </authorList>
    </citation>
    <scope>NUCLEOTIDE SEQUENCE [LARGE SCALE GENOMIC DNA]</scope>
    <source>
        <strain evidence="1 2">ZYX-F-249</strain>
    </source>
</reference>
<keyword evidence="2" id="KW-1185">Reference proteome</keyword>
<organism evidence="1 2">
    <name type="scientific">Microbispora maris</name>
    <dbReference type="NCBI Taxonomy" id="3144104"/>
    <lineage>
        <taxon>Bacteria</taxon>
        <taxon>Bacillati</taxon>
        <taxon>Actinomycetota</taxon>
        <taxon>Actinomycetes</taxon>
        <taxon>Streptosporangiales</taxon>
        <taxon>Streptosporangiaceae</taxon>
        <taxon>Microbispora</taxon>
    </lineage>
</organism>
<dbReference type="Proteomes" id="UP001447516">
    <property type="component" value="Unassembled WGS sequence"/>
</dbReference>
<sequence>MAHVTNEQVDRLLEQALLLDDHGALARRLDALAQGYESGEMSRAAILVLAAEEWRQAGQPATALDRYQSAMEDGGEVPVDPRAGIADTLFELERPEEARAVITAIRADGCSPATALTVAETLVAYGDLDAAHEWATDGIRACGGAGAGIRDSLLRTRYRIRVDLGLPEDDLDALLDVSR</sequence>
<evidence type="ECO:0008006" key="3">
    <source>
        <dbReference type="Google" id="ProtNLM"/>
    </source>
</evidence>
<dbReference type="RefSeq" id="WP_346225092.1">
    <property type="nucleotide sequence ID" value="NZ_JBDJAW010000004.1"/>
</dbReference>
<evidence type="ECO:0000313" key="2">
    <source>
        <dbReference type="Proteomes" id="UP001447516"/>
    </source>
</evidence>
<gene>
    <name evidence="1" type="ORF">AAH991_07970</name>
</gene>
<name>A0ABV0ALB2_9ACTN</name>
<comment type="caution">
    <text evidence="1">The sequence shown here is derived from an EMBL/GenBank/DDBJ whole genome shotgun (WGS) entry which is preliminary data.</text>
</comment>
<protein>
    <recommendedName>
        <fullName evidence="3">Tetratricopeptide repeat protein</fullName>
    </recommendedName>
</protein>
<accession>A0ABV0ALB2</accession>